<sequence length="180" mass="17897">MRKFNVVLTALVLGAFGVASAATLSPSTASNATPVTEAVVVNNTASDTLSIGSGGFAISGGVSSFGNAVNDAGSNTLSYKTEKDVSGAKRNILVGFTLNTNNVFPAGLTINVTALTSKGTAKVGGVNFTNAIGALDASSLISDISEFITDGSATVTYGVTATQAFTSFGGTLTYTIGTGF</sequence>
<keyword evidence="3" id="KW-1185">Reference proteome</keyword>
<dbReference type="EMBL" id="JBHSEH010000015">
    <property type="protein sequence ID" value="MFC4426979.1"/>
    <property type="molecule type" value="Genomic_DNA"/>
</dbReference>
<organism evidence="2 3">
    <name type="scientific">Deinococcus navajonensis</name>
    <dbReference type="NCBI Taxonomy" id="309884"/>
    <lineage>
        <taxon>Bacteria</taxon>
        <taxon>Thermotogati</taxon>
        <taxon>Deinococcota</taxon>
        <taxon>Deinococci</taxon>
        <taxon>Deinococcales</taxon>
        <taxon>Deinococcaceae</taxon>
        <taxon>Deinococcus</taxon>
    </lineage>
</organism>
<protein>
    <submittedName>
        <fullName evidence="2">Uncharacterized protein</fullName>
    </submittedName>
</protein>
<gene>
    <name evidence="2" type="ORF">ACFOZ9_12235</name>
</gene>
<feature type="chain" id="PRO_5046006199" evidence="1">
    <location>
        <begin position="22"/>
        <end position="180"/>
    </location>
</feature>
<keyword evidence="1" id="KW-0732">Signal</keyword>
<dbReference type="RefSeq" id="WP_380040013.1">
    <property type="nucleotide sequence ID" value="NZ_JBHSEH010000015.1"/>
</dbReference>
<evidence type="ECO:0000256" key="1">
    <source>
        <dbReference type="SAM" id="SignalP"/>
    </source>
</evidence>
<reference evidence="3" key="1">
    <citation type="journal article" date="2019" name="Int. J. Syst. Evol. Microbiol.">
        <title>The Global Catalogue of Microorganisms (GCM) 10K type strain sequencing project: providing services to taxonomists for standard genome sequencing and annotation.</title>
        <authorList>
            <consortium name="The Broad Institute Genomics Platform"/>
            <consortium name="The Broad Institute Genome Sequencing Center for Infectious Disease"/>
            <person name="Wu L."/>
            <person name="Ma J."/>
        </authorList>
    </citation>
    <scope>NUCLEOTIDE SEQUENCE [LARGE SCALE GENOMIC DNA]</scope>
    <source>
        <strain evidence="3">CCUG 56029</strain>
    </source>
</reference>
<feature type="signal peptide" evidence="1">
    <location>
        <begin position="1"/>
        <end position="21"/>
    </location>
</feature>
<comment type="caution">
    <text evidence="2">The sequence shown here is derived from an EMBL/GenBank/DDBJ whole genome shotgun (WGS) entry which is preliminary data.</text>
</comment>
<dbReference type="Proteomes" id="UP001595998">
    <property type="component" value="Unassembled WGS sequence"/>
</dbReference>
<name>A0ABV8XN58_9DEIO</name>
<evidence type="ECO:0000313" key="2">
    <source>
        <dbReference type="EMBL" id="MFC4426979.1"/>
    </source>
</evidence>
<proteinExistence type="predicted"/>
<evidence type="ECO:0000313" key="3">
    <source>
        <dbReference type="Proteomes" id="UP001595998"/>
    </source>
</evidence>
<accession>A0ABV8XN58</accession>